<sequence>MRTALLGIVGAFFATSPGRTLGWYDPSVGAGLIDATIGAILVLIIRGAVTRRT</sequence>
<keyword evidence="3" id="KW-1003">Cell membrane</keyword>
<keyword evidence="6 7" id="KW-0472">Membrane</keyword>
<evidence type="ECO:0000256" key="2">
    <source>
        <dbReference type="ARBA" id="ARBA00011006"/>
    </source>
</evidence>
<evidence type="ECO:0000256" key="7">
    <source>
        <dbReference type="SAM" id="Phobius"/>
    </source>
</evidence>
<evidence type="ECO:0000313" key="9">
    <source>
        <dbReference type="Proteomes" id="UP001596056"/>
    </source>
</evidence>
<evidence type="ECO:0000256" key="3">
    <source>
        <dbReference type="ARBA" id="ARBA00022475"/>
    </source>
</evidence>
<protein>
    <submittedName>
        <fullName evidence="8">GlsB/YeaQ/YmgE family stress response membrane protein</fullName>
    </submittedName>
</protein>
<dbReference type="EMBL" id="JBHSNA010000034">
    <property type="protein sequence ID" value="MFC5568283.1"/>
    <property type="molecule type" value="Genomic_DNA"/>
</dbReference>
<evidence type="ECO:0000256" key="6">
    <source>
        <dbReference type="ARBA" id="ARBA00023136"/>
    </source>
</evidence>
<gene>
    <name evidence="8" type="ORF">ACFPOC_17910</name>
</gene>
<comment type="similarity">
    <text evidence="2">Belongs to the UPF0410 family.</text>
</comment>
<keyword evidence="9" id="KW-1185">Reference proteome</keyword>
<evidence type="ECO:0000256" key="5">
    <source>
        <dbReference type="ARBA" id="ARBA00022989"/>
    </source>
</evidence>
<feature type="transmembrane region" description="Helical" evidence="7">
    <location>
        <begin position="28"/>
        <end position="49"/>
    </location>
</feature>
<comment type="subcellular location">
    <subcellularLocation>
        <location evidence="1">Cell membrane</location>
        <topology evidence="1">Multi-pass membrane protein</topology>
    </subcellularLocation>
</comment>
<evidence type="ECO:0000256" key="4">
    <source>
        <dbReference type="ARBA" id="ARBA00022692"/>
    </source>
</evidence>
<comment type="caution">
    <text evidence="8">The sequence shown here is derived from an EMBL/GenBank/DDBJ whole genome shotgun (WGS) entry which is preliminary data.</text>
</comment>
<proteinExistence type="inferred from homology"/>
<organism evidence="8 9">
    <name type="scientific">Rubellimicrobium aerolatum</name>
    <dbReference type="NCBI Taxonomy" id="490979"/>
    <lineage>
        <taxon>Bacteria</taxon>
        <taxon>Pseudomonadati</taxon>
        <taxon>Pseudomonadota</taxon>
        <taxon>Alphaproteobacteria</taxon>
        <taxon>Rhodobacterales</taxon>
        <taxon>Roseobacteraceae</taxon>
        <taxon>Rubellimicrobium</taxon>
    </lineage>
</organism>
<dbReference type="Proteomes" id="UP001596056">
    <property type="component" value="Unassembled WGS sequence"/>
</dbReference>
<keyword evidence="5 7" id="KW-1133">Transmembrane helix</keyword>
<keyword evidence="4 7" id="KW-0812">Transmembrane</keyword>
<dbReference type="RefSeq" id="WP_342454225.1">
    <property type="nucleotide sequence ID" value="NZ_JAGGJP010000030.1"/>
</dbReference>
<name>A0ABW0SGX8_9RHOB</name>
<reference evidence="9" key="1">
    <citation type="journal article" date="2019" name="Int. J. Syst. Evol. Microbiol.">
        <title>The Global Catalogue of Microorganisms (GCM) 10K type strain sequencing project: providing services to taxonomists for standard genome sequencing and annotation.</title>
        <authorList>
            <consortium name="The Broad Institute Genomics Platform"/>
            <consortium name="The Broad Institute Genome Sequencing Center for Infectious Disease"/>
            <person name="Wu L."/>
            <person name="Ma J."/>
        </authorList>
    </citation>
    <scope>NUCLEOTIDE SEQUENCE [LARGE SCALE GENOMIC DNA]</scope>
    <source>
        <strain evidence="9">KACC 11588</strain>
    </source>
</reference>
<dbReference type="Pfam" id="PF04226">
    <property type="entry name" value="Transgly_assoc"/>
    <property type="match status" value="1"/>
</dbReference>
<accession>A0ABW0SGX8</accession>
<evidence type="ECO:0000256" key="1">
    <source>
        <dbReference type="ARBA" id="ARBA00004651"/>
    </source>
</evidence>
<dbReference type="InterPro" id="IPR007341">
    <property type="entry name" value="Transgly_assoc"/>
</dbReference>
<evidence type="ECO:0000313" key="8">
    <source>
        <dbReference type="EMBL" id="MFC5568283.1"/>
    </source>
</evidence>